<evidence type="ECO:0000313" key="6">
    <source>
        <dbReference type="EMBL" id="ALR19009.1"/>
    </source>
</evidence>
<dbReference type="InterPro" id="IPR023352">
    <property type="entry name" value="MAPEG-like_dom_sf"/>
</dbReference>
<proteinExistence type="predicted"/>
<dbReference type="GO" id="GO:0016020">
    <property type="term" value="C:membrane"/>
    <property type="evidence" value="ECO:0007669"/>
    <property type="project" value="UniProtKB-SubCell"/>
</dbReference>
<comment type="subcellular location">
    <subcellularLocation>
        <location evidence="1">Membrane</location>
    </subcellularLocation>
</comment>
<dbReference type="PANTHER" id="PTHR35814">
    <property type="match status" value="1"/>
</dbReference>
<keyword evidence="4 5" id="KW-0472">Membrane</keyword>
<sequence length="143" mass="15070">MLLPITLTLAAACALINLWLASRCVRIRMADKAIHGDGGNALLARRMRAHANFIEYTPIVLILFALIEMALGASLWLWIGALAYAIARIAHGLGMDAESGGGLRAMGALATWIIMIALAGAALYAAYYGTREIPAPPALAAVV</sequence>
<evidence type="ECO:0000256" key="1">
    <source>
        <dbReference type="ARBA" id="ARBA00004370"/>
    </source>
</evidence>
<dbReference type="Pfam" id="PF01124">
    <property type="entry name" value="MAPEG"/>
    <property type="match status" value="1"/>
</dbReference>
<keyword evidence="3 5" id="KW-1133">Transmembrane helix</keyword>
<dbReference type="STRING" id="1332080.ATN00_00440"/>
<dbReference type="AlphaFoldDB" id="A0A0S3EUC6"/>
<keyword evidence="7" id="KW-1185">Reference proteome</keyword>
<feature type="transmembrane region" description="Helical" evidence="5">
    <location>
        <begin position="108"/>
        <end position="127"/>
    </location>
</feature>
<reference evidence="6 7" key="1">
    <citation type="submission" date="2015-11" db="EMBL/GenBank/DDBJ databases">
        <title>A Two-component Flavoprotein Monooxygenase System MeaXY Responsible for para-Hydroxylation of 2-Methyl-6-ethylaniline and 2,6-Diethylaniline in Sphingobium baderi DE-13.</title>
        <authorList>
            <person name="Cheng M."/>
            <person name="Meng Q."/>
            <person name="Yang Y."/>
            <person name="Chu C."/>
            <person name="Yan X."/>
            <person name="He J."/>
            <person name="Li S."/>
        </authorList>
    </citation>
    <scope>NUCLEOTIDE SEQUENCE [LARGE SCALE GENOMIC DNA]</scope>
    <source>
        <strain evidence="6 7">DE-13</strain>
    </source>
</reference>
<evidence type="ECO:0000256" key="2">
    <source>
        <dbReference type="ARBA" id="ARBA00022692"/>
    </source>
</evidence>
<dbReference type="OrthoDB" id="7619858at2"/>
<dbReference type="Proteomes" id="UP000056968">
    <property type="component" value="Chromosome"/>
</dbReference>
<evidence type="ECO:0000256" key="4">
    <source>
        <dbReference type="ARBA" id="ARBA00023136"/>
    </source>
</evidence>
<gene>
    <name evidence="6" type="ORF">ATN00_00440</name>
</gene>
<dbReference type="InterPro" id="IPR001129">
    <property type="entry name" value="Membr-assoc_MAPEG"/>
</dbReference>
<evidence type="ECO:0000256" key="3">
    <source>
        <dbReference type="ARBA" id="ARBA00022989"/>
    </source>
</evidence>
<dbReference type="SUPFAM" id="SSF161084">
    <property type="entry name" value="MAPEG domain-like"/>
    <property type="match status" value="1"/>
</dbReference>
<feature type="transmembrane region" description="Helical" evidence="5">
    <location>
        <begin position="59"/>
        <end position="87"/>
    </location>
</feature>
<accession>A0A0S3EUC6</accession>
<evidence type="ECO:0000313" key="7">
    <source>
        <dbReference type="Proteomes" id="UP000056968"/>
    </source>
</evidence>
<dbReference type="Gene3D" id="1.20.120.550">
    <property type="entry name" value="Membrane associated eicosanoid/glutathione metabolism-like domain"/>
    <property type="match status" value="1"/>
</dbReference>
<dbReference type="RefSeq" id="WP_062060824.1">
    <property type="nucleotide sequence ID" value="NZ_CP013264.1"/>
</dbReference>
<name>A0A0S3EUC6_9SPHN</name>
<dbReference type="EMBL" id="CP013264">
    <property type="protein sequence ID" value="ALR19009.1"/>
    <property type="molecule type" value="Genomic_DNA"/>
</dbReference>
<keyword evidence="2 5" id="KW-0812">Transmembrane</keyword>
<evidence type="ECO:0000256" key="5">
    <source>
        <dbReference type="SAM" id="Phobius"/>
    </source>
</evidence>
<dbReference type="KEGG" id="sbd:ATN00_00440"/>
<protein>
    <submittedName>
        <fullName evidence="6">GST-like protein</fullName>
    </submittedName>
</protein>
<dbReference type="PANTHER" id="PTHR35814:SF1">
    <property type="entry name" value="GLUTATHIONE S-TRANSFERASE-RELATED"/>
    <property type="match status" value="1"/>
</dbReference>
<organism evidence="6 7">
    <name type="scientific">Sphingobium baderi</name>
    <dbReference type="NCBI Taxonomy" id="1332080"/>
    <lineage>
        <taxon>Bacteria</taxon>
        <taxon>Pseudomonadati</taxon>
        <taxon>Pseudomonadota</taxon>
        <taxon>Alphaproteobacteria</taxon>
        <taxon>Sphingomonadales</taxon>
        <taxon>Sphingomonadaceae</taxon>
        <taxon>Sphingobium</taxon>
    </lineage>
</organism>